<dbReference type="Gene3D" id="3.30.40.10">
    <property type="entry name" value="Zinc/RING finger domain, C3HC4 (zinc finger)"/>
    <property type="match status" value="1"/>
</dbReference>
<gene>
    <name evidence="2" type="ORF">OKIOD_LOCUS17102</name>
</gene>
<accession>A0ABN7TF57</accession>
<organism evidence="2 3">
    <name type="scientific">Oikopleura dioica</name>
    <name type="common">Tunicate</name>
    <dbReference type="NCBI Taxonomy" id="34765"/>
    <lineage>
        <taxon>Eukaryota</taxon>
        <taxon>Metazoa</taxon>
        <taxon>Chordata</taxon>
        <taxon>Tunicata</taxon>
        <taxon>Appendicularia</taxon>
        <taxon>Copelata</taxon>
        <taxon>Oikopleuridae</taxon>
        <taxon>Oikopleura</taxon>
    </lineage>
</organism>
<evidence type="ECO:0000313" key="3">
    <source>
        <dbReference type="Proteomes" id="UP001158576"/>
    </source>
</evidence>
<feature type="compositionally biased region" description="Low complexity" evidence="1">
    <location>
        <begin position="226"/>
        <end position="240"/>
    </location>
</feature>
<reference evidence="2 3" key="1">
    <citation type="submission" date="2021-04" db="EMBL/GenBank/DDBJ databases">
        <authorList>
            <person name="Bliznina A."/>
        </authorList>
    </citation>
    <scope>NUCLEOTIDE SEQUENCE [LARGE SCALE GENOMIC DNA]</scope>
</reference>
<sequence length="268" mass="31390">MGLDATLAPQYLMFKDEVSCPICKEILDAPFEVQCCQGHMCQSCFMETQGRSDECPLCRKSQFTGRKGRTMSMFLEKFQLVCNHCHLTIPYAQFNEHKKNCLPEKQCEHCAVHMSESEFERHTKCTLELQKKLDLEICKRFFLLHPDMEARDFFQMLRDFNPESVNLSSMNRANENTFRSVSLKELFERIRFYTIDDIMARRNENADDAGDDIEEIEIEHQKPRSRSSSTESSNSWNTSTTLKKNLPITNPWPLKIPLSIFSVYFLHR</sequence>
<keyword evidence="3" id="KW-1185">Reference proteome</keyword>
<dbReference type="SUPFAM" id="SSF57850">
    <property type="entry name" value="RING/U-box"/>
    <property type="match status" value="1"/>
</dbReference>
<dbReference type="InterPro" id="IPR013083">
    <property type="entry name" value="Znf_RING/FYVE/PHD"/>
</dbReference>
<protein>
    <submittedName>
        <fullName evidence="2">Oidioi.mRNA.OKI2018_I69.chr2.g8337.t1.cds</fullName>
    </submittedName>
</protein>
<evidence type="ECO:0000256" key="1">
    <source>
        <dbReference type="SAM" id="MobiDB-lite"/>
    </source>
</evidence>
<feature type="region of interest" description="Disordered" evidence="1">
    <location>
        <begin position="218"/>
        <end position="240"/>
    </location>
</feature>
<dbReference type="EMBL" id="OU015567">
    <property type="protein sequence ID" value="CAG5114275.1"/>
    <property type="molecule type" value="Genomic_DNA"/>
</dbReference>
<dbReference type="Proteomes" id="UP001158576">
    <property type="component" value="Chromosome 2"/>
</dbReference>
<proteinExistence type="predicted"/>
<name>A0ABN7TF57_OIKDI</name>
<evidence type="ECO:0000313" key="2">
    <source>
        <dbReference type="EMBL" id="CAG5114275.1"/>
    </source>
</evidence>